<accession>A0A2P7YNB5</accession>
<feature type="compositionally biased region" description="Basic and acidic residues" evidence="1">
    <location>
        <begin position="220"/>
        <end position="246"/>
    </location>
</feature>
<gene>
    <name evidence="2" type="ORF">B9Z65_2191</name>
</gene>
<feature type="region of interest" description="Disordered" evidence="1">
    <location>
        <begin position="266"/>
        <end position="330"/>
    </location>
</feature>
<evidence type="ECO:0000313" key="3">
    <source>
        <dbReference type="Proteomes" id="UP000243723"/>
    </source>
</evidence>
<dbReference type="Proteomes" id="UP000243723">
    <property type="component" value="Unassembled WGS sequence"/>
</dbReference>
<feature type="region of interest" description="Disordered" evidence="1">
    <location>
        <begin position="190"/>
        <end position="246"/>
    </location>
</feature>
<sequence length="365" mass="40301">MAAIVVKGVRPTKMANTPPPLYMTAIPGEEPSYCHTCGRVVGSRKLKSAKSSATPSRYCSDKCKFHKPSSSATSIDRAIEDVIYQLLEDKEIAEITKELPQQVLQFHVAGEGTKAIEDTRGRGIKKGDHRVLVPCSLVETVVFGRASNVSRGQGRRRRARDALGEVKAVKDDDAYDEEKLLATLGRLKVANQPKKEEMPSESESSDDEADLTDEGVPLEGAEKVTQETLDLRRKEGQRRAEQRERVRNGCRRAVIFGLREPGQYAKVPEAVEDSSKGHKKGLSTGSASNMDDWSSEDEGRKGKKGKKGKNSGAKTHTDPQDAKRSKGYAVVDGERRKLCEAIMKGEVIEPSFAKGEWGVKWREEY</sequence>
<proteinExistence type="predicted"/>
<feature type="compositionally biased region" description="Acidic residues" evidence="1">
    <location>
        <begin position="199"/>
        <end position="213"/>
    </location>
</feature>
<evidence type="ECO:0000256" key="1">
    <source>
        <dbReference type="SAM" id="MobiDB-lite"/>
    </source>
</evidence>
<organism evidence="2 3">
    <name type="scientific">Elsinoe australis</name>
    <dbReference type="NCBI Taxonomy" id="40998"/>
    <lineage>
        <taxon>Eukaryota</taxon>
        <taxon>Fungi</taxon>
        <taxon>Dikarya</taxon>
        <taxon>Ascomycota</taxon>
        <taxon>Pezizomycotina</taxon>
        <taxon>Dothideomycetes</taxon>
        <taxon>Dothideomycetidae</taxon>
        <taxon>Myriangiales</taxon>
        <taxon>Elsinoaceae</taxon>
        <taxon>Elsinoe</taxon>
    </lineage>
</organism>
<comment type="caution">
    <text evidence="2">The sequence shown here is derived from an EMBL/GenBank/DDBJ whole genome shotgun (WGS) entry which is preliminary data.</text>
</comment>
<dbReference type="EMBL" id="NHZQ01000412">
    <property type="protein sequence ID" value="PSK37449.1"/>
    <property type="molecule type" value="Genomic_DNA"/>
</dbReference>
<keyword evidence="3" id="KW-1185">Reference proteome</keyword>
<feature type="compositionally biased region" description="Basic and acidic residues" evidence="1">
    <location>
        <begin position="315"/>
        <end position="324"/>
    </location>
</feature>
<name>A0A2P7YNB5_9PEZI</name>
<reference evidence="2 3" key="1">
    <citation type="submission" date="2017-05" db="EMBL/GenBank/DDBJ databases">
        <title>Draft genome sequence of Elsinoe australis.</title>
        <authorList>
            <person name="Cheng Q."/>
        </authorList>
    </citation>
    <scope>NUCLEOTIDE SEQUENCE [LARGE SCALE GENOMIC DNA]</scope>
    <source>
        <strain evidence="2 3">NL1</strain>
    </source>
</reference>
<evidence type="ECO:0000313" key="2">
    <source>
        <dbReference type="EMBL" id="PSK37449.1"/>
    </source>
</evidence>
<dbReference type="OrthoDB" id="537467at2759"/>
<dbReference type="AlphaFoldDB" id="A0A2P7YNB5"/>
<protein>
    <submittedName>
        <fullName evidence="2">Aladin</fullName>
    </submittedName>
</protein>
<feature type="compositionally biased region" description="Polar residues" evidence="1">
    <location>
        <begin position="283"/>
        <end position="292"/>
    </location>
</feature>